<organism evidence="2 3">
    <name type="scientific">Saxophila tyrrhenica</name>
    <dbReference type="NCBI Taxonomy" id="1690608"/>
    <lineage>
        <taxon>Eukaryota</taxon>
        <taxon>Fungi</taxon>
        <taxon>Dikarya</taxon>
        <taxon>Ascomycota</taxon>
        <taxon>Pezizomycotina</taxon>
        <taxon>Dothideomycetes</taxon>
        <taxon>Dothideomycetidae</taxon>
        <taxon>Mycosphaerellales</taxon>
        <taxon>Extremaceae</taxon>
        <taxon>Saxophila</taxon>
    </lineage>
</organism>
<reference evidence="2 3" key="1">
    <citation type="submission" date="2023-08" db="EMBL/GenBank/DDBJ databases">
        <title>Black Yeasts Isolated from many extreme environments.</title>
        <authorList>
            <person name="Coleine C."/>
            <person name="Stajich J.E."/>
            <person name="Selbmann L."/>
        </authorList>
    </citation>
    <scope>NUCLEOTIDE SEQUENCE [LARGE SCALE GENOMIC DNA]</scope>
    <source>
        <strain evidence="2 3">CCFEE 5935</strain>
    </source>
</reference>
<dbReference type="GeneID" id="89929370"/>
<proteinExistence type="predicted"/>
<keyword evidence="1" id="KW-0732">Signal</keyword>
<evidence type="ECO:0000256" key="1">
    <source>
        <dbReference type="SAM" id="SignalP"/>
    </source>
</evidence>
<sequence length="150" mass="15302">MALLTLLTLTLGLATTALALPQNLPLPPPPSAPLVPSATNITLHALPHCACSATSATSKKATDTEMTLEVDANTCTPLCAPSVSIPQVEGRGCLLGAWYRSATCAMVEGDGGEKVTYVLGQGTGELCVDLEIEEGECEDGGKASAVWSCG</sequence>
<evidence type="ECO:0000313" key="3">
    <source>
        <dbReference type="Proteomes" id="UP001337655"/>
    </source>
</evidence>
<name>A0AAV9P4M1_9PEZI</name>
<feature type="chain" id="PRO_5043642491" evidence="1">
    <location>
        <begin position="20"/>
        <end position="150"/>
    </location>
</feature>
<protein>
    <submittedName>
        <fullName evidence="2">Uncharacterized protein</fullName>
    </submittedName>
</protein>
<dbReference type="AlphaFoldDB" id="A0AAV9P4M1"/>
<accession>A0AAV9P4M1</accession>
<gene>
    <name evidence="2" type="ORF">LTR77_008036</name>
</gene>
<evidence type="ECO:0000313" key="2">
    <source>
        <dbReference type="EMBL" id="KAK5166493.1"/>
    </source>
</evidence>
<comment type="caution">
    <text evidence="2">The sequence shown here is derived from an EMBL/GenBank/DDBJ whole genome shotgun (WGS) entry which is preliminary data.</text>
</comment>
<dbReference type="Proteomes" id="UP001337655">
    <property type="component" value="Unassembled WGS sequence"/>
</dbReference>
<feature type="signal peptide" evidence="1">
    <location>
        <begin position="1"/>
        <end position="19"/>
    </location>
</feature>
<dbReference type="EMBL" id="JAVRRT010000013">
    <property type="protein sequence ID" value="KAK5166493.1"/>
    <property type="molecule type" value="Genomic_DNA"/>
</dbReference>
<dbReference type="RefSeq" id="XP_064656375.1">
    <property type="nucleotide sequence ID" value="XM_064805270.1"/>
</dbReference>
<keyword evidence="3" id="KW-1185">Reference proteome</keyword>